<dbReference type="InterPro" id="IPR004268">
    <property type="entry name" value="MurJ"/>
</dbReference>
<feature type="transmembrane region" description="Helical" evidence="8">
    <location>
        <begin position="383"/>
        <end position="403"/>
    </location>
</feature>
<dbReference type="Proteomes" id="UP000636579">
    <property type="component" value="Unassembled WGS sequence"/>
</dbReference>
<accession>A0ABR9J3G0</accession>
<keyword evidence="10" id="KW-1185">Reference proteome</keyword>
<feature type="transmembrane region" description="Helical" evidence="8">
    <location>
        <begin position="351"/>
        <end position="371"/>
    </location>
</feature>
<evidence type="ECO:0000313" key="9">
    <source>
        <dbReference type="EMBL" id="MBE1513372.1"/>
    </source>
</evidence>
<dbReference type="Pfam" id="PF03023">
    <property type="entry name" value="MurJ"/>
    <property type="match status" value="1"/>
</dbReference>
<evidence type="ECO:0000256" key="1">
    <source>
        <dbReference type="ARBA" id="ARBA00004651"/>
    </source>
</evidence>
<organism evidence="9 10">
    <name type="scientific">Nesterenkonia halotolerans</name>
    <dbReference type="NCBI Taxonomy" id="225325"/>
    <lineage>
        <taxon>Bacteria</taxon>
        <taxon>Bacillati</taxon>
        <taxon>Actinomycetota</taxon>
        <taxon>Actinomycetes</taxon>
        <taxon>Micrococcales</taxon>
        <taxon>Micrococcaceae</taxon>
        <taxon>Nesterenkonia</taxon>
    </lineage>
</organism>
<dbReference type="InterPro" id="IPR051050">
    <property type="entry name" value="Lipid_II_flippase_MurJ/MviN"/>
</dbReference>
<gene>
    <name evidence="9" type="ORF">H4W26_000127</name>
</gene>
<feature type="transmembrane region" description="Helical" evidence="8">
    <location>
        <begin position="99"/>
        <end position="120"/>
    </location>
</feature>
<feature type="transmembrane region" description="Helical" evidence="8">
    <location>
        <begin position="21"/>
        <end position="47"/>
    </location>
</feature>
<feature type="transmembrane region" description="Helical" evidence="8">
    <location>
        <begin position="448"/>
        <end position="470"/>
    </location>
</feature>
<keyword evidence="4" id="KW-0133">Cell shape</keyword>
<dbReference type="EMBL" id="JADBEE010000001">
    <property type="protein sequence ID" value="MBE1513372.1"/>
    <property type="molecule type" value="Genomic_DNA"/>
</dbReference>
<feature type="transmembrane region" description="Helical" evidence="8">
    <location>
        <begin position="140"/>
        <end position="161"/>
    </location>
</feature>
<keyword evidence="3 8" id="KW-0812">Transmembrane</keyword>
<evidence type="ECO:0000256" key="2">
    <source>
        <dbReference type="ARBA" id="ARBA00022475"/>
    </source>
</evidence>
<keyword evidence="6 8" id="KW-1133">Transmembrane helix</keyword>
<sequence length="534" mass="54450">MSRRGSGAEGSGRFSVSRAALLVTALTAASTLLGLLRDVVIGAVYGAGPELDAYLVAQGLMSIVLGLVADAVSRSVTPRVAREAAAESGHCRGHRGFDVALTVTLVALGLAGVMVGLLAGPVTSLIAPGFSGEQADVAASLTRVMLLATVLVAGTDLLASLVQAHGRFAWSSLEGVPFNIIMIGAAALFGPQHGVVALAVGFVLGSGARLAMQLPPVRRIGIPLRARVNLRDPGFLEIARLVPPMLIGTAVVNVNTLVDRAVGSTLQEGAITALSYGWRLIHLPETLVITALLVPLYPALSAAASDRREVRGLVRQGMAVTVTVLTPLTVLLVLAARPVVDLAFGHGAFEAQAVTDTALAVAWYAPALIALGCRQIVVRASYAVGDAASPVVVAVLAMVLNVAGDLLLAPIMGIAGIAAATTASLVLAAVLNICLLHRRHRGVDLRGAAGLLSRALGLGLLALAAGYTVSTASWMPGNLMPAQPDAGASASAGVLGAVVIAAVVAAVYVLGLILLRAPERWVLARGVNLLRRGR</sequence>
<feature type="transmembrane region" description="Helical" evidence="8">
    <location>
        <begin position="409"/>
        <end position="436"/>
    </location>
</feature>
<evidence type="ECO:0000256" key="7">
    <source>
        <dbReference type="ARBA" id="ARBA00023136"/>
    </source>
</evidence>
<keyword evidence="2" id="KW-1003">Cell membrane</keyword>
<evidence type="ECO:0000256" key="3">
    <source>
        <dbReference type="ARBA" id="ARBA00022692"/>
    </source>
</evidence>
<comment type="subcellular location">
    <subcellularLocation>
        <location evidence="1">Cell membrane</location>
        <topology evidence="1">Multi-pass membrane protein</topology>
    </subcellularLocation>
</comment>
<dbReference type="PANTHER" id="PTHR47019:SF1">
    <property type="entry name" value="LIPID II FLIPPASE MURJ"/>
    <property type="match status" value="1"/>
</dbReference>
<protein>
    <submittedName>
        <fullName evidence="9">Peptidoglycan lipid II flippase</fullName>
    </submittedName>
</protein>
<feature type="transmembrane region" description="Helical" evidence="8">
    <location>
        <begin position="490"/>
        <end position="515"/>
    </location>
</feature>
<feature type="transmembrane region" description="Helical" evidence="8">
    <location>
        <begin position="317"/>
        <end position="339"/>
    </location>
</feature>
<reference evidence="9 10" key="1">
    <citation type="submission" date="2020-10" db="EMBL/GenBank/DDBJ databases">
        <title>Sequencing the genomes of 1000 actinobacteria strains.</title>
        <authorList>
            <person name="Klenk H.-P."/>
        </authorList>
    </citation>
    <scope>NUCLEOTIDE SEQUENCE [LARGE SCALE GENOMIC DNA]</scope>
    <source>
        <strain evidence="9 10">DSM 15474</strain>
    </source>
</reference>
<dbReference type="PANTHER" id="PTHR47019">
    <property type="entry name" value="LIPID II FLIPPASE MURJ"/>
    <property type="match status" value="1"/>
</dbReference>
<feature type="transmembrane region" description="Helical" evidence="8">
    <location>
        <begin position="195"/>
        <end position="212"/>
    </location>
</feature>
<keyword evidence="5" id="KW-0573">Peptidoglycan synthesis</keyword>
<evidence type="ECO:0000256" key="4">
    <source>
        <dbReference type="ARBA" id="ARBA00022960"/>
    </source>
</evidence>
<name>A0ABR9J3G0_9MICC</name>
<evidence type="ECO:0000313" key="10">
    <source>
        <dbReference type="Proteomes" id="UP000636579"/>
    </source>
</evidence>
<proteinExistence type="predicted"/>
<comment type="caution">
    <text evidence="9">The sequence shown here is derived from an EMBL/GenBank/DDBJ whole genome shotgun (WGS) entry which is preliminary data.</text>
</comment>
<evidence type="ECO:0000256" key="5">
    <source>
        <dbReference type="ARBA" id="ARBA00022984"/>
    </source>
</evidence>
<feature type="transmembrane region" description="Helical" evidence="8">
    <location>
        <begin position="53"/>
        <end position="72"/>
    </location>
</feature>
<dbReference type="RefSeq" id="WP_192590274.1">
    <property type="nucleotide sequence ID" value="NZ_JADBEE010000001.1"/>
</dbReference>
<evidence type="ECO:0000256" key="6">
    <source>
        <dbReference type="ARBA" id="ARBA00022989"/>
    </source>
</evidence>
<feature type="transmembrane region" description="Helical" evidence="8">
    <location>
        <begin position="168"/>
        <end position="189"/>
    </location>
</feature>
<evidence type="ECO:0000256" key="8">
    <source>
        <dbReference type="SAM" id="Phobius"/>
    </source>
</evidence>
<keyword evidence="7 8" id="KW-0472">Membrane</keyword>
<dbReference type="NCBIfam" id="TIGR01695">
    <property type="entry name" value="murJ_mviN"/>
    <property type="match status" value="1"/>
</dbReference>
<dbReference type="PRINTS" id="PR01806">
    <property type="entry name" value="VIRFACTRMVIN"/>
</dbReference>